<feature type="signal peptide" evidence="1">
    <location>
        <begin position="1"/>
        <end position="19"/>
    </location>
</feature>
<dbReference type="AlphaFoldDB" id="A0A2R4SDF6"/>
<evidence type="ECO:0000256" key="1">
    <source>
        <dbReference type="SAM" id="SignalP"/>
    </source>
</evidence>
<reference evidence="2" key="2">
    <citation type="submission" date="2017-05" db="EMBL/GenBank/DDBJ databases">
        <authorList>
            <person name="Song R."/>
            <person name="Chenine A.L."/>
            <person name="Ruprecht R.M."/>
        </authorList>
    </citation>
    <scope>NUCLEOTIDE SEQUENCE</scope>
</reference>
<reference evidence="2" key="1">
    <citation type="journal article" date="2016" name="Mol. Plant Pathol.">
        <title>Dual RNA-seq reveals Meloidogyne graminicola transcriptome and candidate effectors during the interaction with rice plants.</title>
        <authorList>
            <person name="Petitot A.S."/>
            <person name="Dereeper A."/>
            <person name="Agbessi M."/>
            <person name="Da Silva C."/>
            <person name="Guy J."/>
            <person name="Ardisson M."/>
            <person name="Fernandez D."/>
        </authorList>
    </citation>
    <scope>NUCLEOTIDE SEQUENCE</scope>
</reference>
<sequence>MKNFFIVALFCLMITSIFATTKFLEADELSCKGNEQECVGKCCTDCCSGFYENGTPYYYCGTNC</sequence>
<proteinExistence type="evidence at transcript level"/>
<protein>
    <submittedName>
        <fullName evidence="2">Uncharacterized protein</fullName>
    </submittedName>
</protein>
<name>A0A2R4SDF6_9BILA</name>
<evidence type="ECO:0000313" key="2">
    <source>
        <dbReference type="EMBL" id="AVZ46785.1"/>
    </source>
</evidence>
<accession>A0A2R4SDF6</accession>
<organism evidence="2">
    <name type="scientific">Meloidogyne graminicola</name>
    <dbReference type="NCBI Taxonomy" id="189291"/>
    <lineage>
        <taxon>Eukaryota</taxon>
        <taxon>Metazoa</taxon>
        <taxon>Ecdysozoa</taxon>
        <taxon>Nematoda</taxon>
        <taxon>Chromadorea</taxon>
        <taxon>Rhabditida</taxon>
        <taxon>Tylenchina</taxon>
        <taxon>Tylenchomorpha</taxon>
        <taxon>Tylenchoidea</taxon>
        <taxon>Meloidogynidae</taxon>
        <taxon>Meloidogyninae</taxon>
        <taxon>Meloidogyne</taxon>
    </lineage>
</organism>
<dbReference type="EMBL" id="MF166629">
    <property type="protein sequence ID" value="AVZ46785.1"/>
    <property type="molecule type" value="mRNA"/>
</dbReference>
<keyword evidence="1" id="KW-0732">Signal</keyword>
<feature type="chain" id="PRO_5015313703" evidence="1">
    <location>
        <begin position="20"/>
        <end position="64"/>
    </location>
</feature>